<dbReference type="AlphaFoldDB" id="B6BK27"/>
<dbReference type="RefSeq" id="WP_008337418.1">
    <property type="nucleotide sequence ID" value="NZ_AFRZ01000001.1"/>
</dbReference>
<evidence type="ECO:0000259" key="4">
    <source>
        <dbReference type="PROSITE" id="PS51118"/>
    </source>
</evidence>
<evidence type="ECO:0000313" key="5">
    <source>
        <dbReference type="EMBL" id="EHP31118.1"/>
    </source>
</evidence>
<name>B6BK27_SULGG</name>
<dbReference type="Gene3D" id="1.10.10.10">
    <property type="entry name" value="Winged helix-like DNA-binding domain superfamily/Winged helix DNA-binding domain"/>
    <property type="match status" value="1"/>
</dbReference>
<organism evidence="5 6">
    <name type="scientific">Sulfurimonas gotlandica (strain DSM 19862 / JCM 16533 / GD1)</name>
    <dbReference type="NCBI Taxonomy" id="929558"/>
    <lineage>
        <taxon>Bacteria</taxon>
        <taxon>Pseudomonadati</taxon>
        <taxon>Campylobacterota</taxon>
        <taxon>Epsilonproteobacteria</taxon>
        <taxon>Campylobacterales</taxon>
        <taxon>Sulfurimonadaceae</taxon>
        <taxon>Sulfurimonas</taxon>
    </lineage>
</organism>
<dbReference type="Proteomes" id="UP000006431">
    <property type="component" value="Unassembled WGS sequence"/>
</dbReference>
<keyword evidence="2" id="KW-0238">DNA-binding</keyword>
<dbReference type="InterPro" id="IPR002577">
    <property type="entry name" value="HTH_HxlR"/>
</dbReference>
<proteinExistence type="predicted"/>
<evidence type="ECO:0000256" key="3">
    <source>
        <dbReference type="ARBA" id="ARBA00023163"/>
    </source>
</evidence>
<sequence length="124" mass="14643">MYYVNDKEFKCSVGVTLDIFNDKWKMSIIWHLLENDKRFKDLHEEISEITQKTLTVKLKELESKKIIHREVFPEVPPKVVYSLTPIGKKLRPVLESMFNWGIDYVQEHGTISGDNACEVKLFKR</sequence>
<protein>
    <submittedName>
        <fullName evidence="5">Transcriptional regulator, HxlR family</fullName>
    </submittedName>
</protein>
<evidence type="ECO:0000313" key="6">
    <source>
        <dbReference type="Proteomes" id="UP000006431"/>
    </source>
</evidence>
<keyword evidence="3" id="KW-0804">Transcription</keyword>
<feature type="domain" description="HTH hxlR-type" evidence="4">
    <location>
        <begin position="11"/>
        <end position="109"/>
    </location>
</feature>
<comment type="caution">
    <text evidence="5">The sequence shown here is derived from an EMBL/GenBank/DDBJ whole genome shotgun (WGS) entry which is preliminary data.</text>
</comment>
<gene>
    <name evidence="5" type="ORF">SMGD1_2596</name>
</gene>
<evidence type="ECO:0000256" key="2">
    <source>
        <dbReference type="ARBA" id="ARBA00023125"/>
    </source>
</evidence>
<dbReference type="InterPro" id="IPR036388">
    <property type="entry name" value="WH-like_DNA-bd_sf"/>
</dbReference>
<dbReference type="PANTHER" id="PTHR33204:SF29">
    <property type="entry name" value="TRANSCRIPTIONAL REGULATOR"/>
    <property type="match status" value="1"/>
</dbReference>
<dbReference type="eggNOG" id="COG1733">
    <property type="taxonomic scope" value="Bacteria"/>
</dbReference>
<dbReference type="PROSITE" id="PS51118">
    <property type="entry name" value="HTH_HXLR"/>
    <property type="match status" value="1"/>
</dbReference>
<dbReference type="Pfam" id="PF01638">
    <property type="entry name" value="HxlR"/>
    <property type="match status" value="1"/>
</dbReference>
<accession>H1FS38</accession>
<dbReference type="InterPro" id="IPR036390">
    <property type="entry name" value="WH_DNA-bd_sf"/>
</dbReference>
<dbReference type="GO" id="GO:0003677">
    <property type="term" value="F:DNA binding"/>
    <property type="evidence" value="ECO:0007669"/>
    <property type="project" value="UniProtKB-KW"/>
</dbReference>
<dbReference type="EMBL" id="AFRZ01000001">
    <property type="protein sequence ID" value="EHP31118.1"/>
    <property type="molecule type" value="Genomic_DNA"/>
</dbReference>
<keyword evidence="1" id="KW-0805">Transcription regulation</keyword>
<keyword evidence="6" id="KW-1185">Reference proteome</keyword>
<dbReference type="SUPFAM" id="SSF46785">
    <property type="entry name" value="Winged helix' DNA-binding domain"/>
    <property type="match status" value="1"/>
</dbReference>
<evidence type="ECO:0000256" key="1">
    <source>
        <dbReference type="ARBA" id="ARBA00023015"/>
    </source>
</evidence>
<dbReference type="HOGENOM" id="CLU_111585_5_1_7"/>
<dbReference type="STRING" id="929558.SMGD1_2596"/>
<accession>B6BK27</accession>
<dbReference type="PANTHER" id="PTHR33204">
    <property type="entry name" value="TRANSCRIPTIONAL REGULATOR, MARR FAMILY"/>
    <property type="match status" value="1"/>
</dbReference>
<dbReference type="PATRIC" id="fig|929558.5.peg.2585"/>
<dbReference type="OrthoDB" id="9800350at2"/>
<reference evidence="5 6" key="1">
    <citation type="journal article" date="2012" name="Proc. Natl. Acad. Sci. U.S.A.">
        <title>Genome and physiology of a model Epsilonproteobacterium responsible for sulfide detoxification in marine oxygen depletion zones.</title>
        <authorList>
            <person name="Grote J."/>
            <person name="Schott T."/>
            <person name="Bruckner C.G."/>
            <person name="Glockner F.O."/>
            <person name="Jost G."/>
            <person name="Teeling H."/>
            <person name="Labrenz M."/>
            <person name="Jurgens K."/>
        </authorList>
    </citation>
    <scope>NUCLEOTIDE SEQUENCE [LARGE SCALE GENOMIC DNA]</scope>
    <source>
        <strain evidence="5 6">GD1</strain>
    </source>
</reference>